<feature type="domain" description="SIS" evidence="9">
    <location>
        <begin position="455"/>
        <end position="596"/>
    </location>
</feature>
<evidence type="ECO:0000256" key="3">
    <source>
        <dbReference type="ARBA" id="ARBA00016090"/>
    </source>
</evidence>
<dbReference type="Pfam" id="PF01380">
    <property type="entry name" value="SIS"/>
    <property type="match status" value="2"/>
</dbReference>
<keyword evidence="4 10" id="KW-0032">Aminotransferase</keyword>
<evidence type="ECO:0000259" key="9">
    <source>
        <dbReference type="PROSITE" id="PS51464"/>
    </source>
</evidence>
<keyword evidence="11" id="KW-1185">Reference proteome</keyword>
<sequence>MCGIIGYTGKKSVKDVLLNGLELLEYRGYDSAGIALSDPDGTKTEIYKCAGRVADLRKLCEGRKLTQTCGIGHTRWATHGGVCDANAHPHRVGKVTLVHNGIIENYEELAAEYGLLGKLRSQTDSEIAAGVFDHFYAGDPYDCIKKAVGKLKGTFAFVLMFADFPERIYSIRNVSPIVAAKTEDGAILASDVTAIGKYTGQYFVVPEYHVLTMTKDGITLTDLDGNKKEPEYLEIDFELNMSEKDGFPFYMEKEMAEQPRVIARMLEEKTTEDLPDFSGEQVPDSLLTSCESVCIIACGSAMHAGLAGQFLMKKFLHIPVSVEMASEYMYTDPVVDEKTLVIAVSQSGETIDTLEALKYAKQKGAGSLAVINVKGSSIARESDAVLYTNAGPEIAVASTKAYTSQLALFALLVARMAYVRGDFTETETRDFVRELKRVPDAMEKVLAGKEKIHHIAGRIISAKDIFMIGRGLDYFIAMEGSLKLKEVSYIHSEAYASGELKHGPLALITEHTPVVAVATQKQLLSKEVSNIREVRSRGADVVLFAKEQLMPEEEEGYLTFELPDVRDEFMCLPAAAALQLLAYYVSSDKGYDVDKPRNLAKVVTVE</sequence>
<dbReference type="InterPro" id="IPR017932">
    <property type="entry name" value="GATase_2_dom"/>
</dbReference>
<dbReference type="InterPro" id="IPR029055">
    <property type="entry name" value="Ntn_hydrolases_N"/>
</dbReference>
<evidence type="ECO:0000256" key="5">
    <source>
        <dbReference type="ARBA" id="ARBA00022679"/>
    </source>
</evidence>
<dbReference type="CDD" id="cd05009">
    <property type="entry name" value="SIS_GlmS_GlmD_2"/>
    <property type="match status" value="1"/>
</dbReference>
<feature type="domain" description="Glutamine amidotransferase type-2" evidence="8">
    <location>
        <begin position="2"/>
        <end position="216"/>
    </location>
</feature>
<accession>A0ABR7I7I7</accession>
<evidence type="ECO:0000256" key="1">
    <source>
        <dbReference type="ARBA" id="ARBA00001031"/>
    </source>
</evidence>
<gene>
    <name evidence="10" type="primary">glmS</name>
    <name evidence="10" type="ORF">H8Z76_02355</name>
</gene>
<dbReference type="NCBIfam" id="NF001484">
    <property type="entry name" value="PRK00331.1"/>
    <property type="match status" value="1"/>
</dbReference>
<dbReference type="Gene3D" id="3.40.50.10490">
    <property type="entry name" value="Glucose-6-phosphate isomerase like protein, domain 1"/>
    <property type="match status" value="2"/>
</dbReference>
<dbReference type="RefSeq" id="WP_186981540.1">
    <property type="nucleotide sequence ID" value="NZ_JACOQH010000001.1"/>
</dbReference>
<dbReference type="InterPro" id="IPR001347">
    <property type="entry name" value="SIS_dom"/>
</dbReference>
<dbReference type="SUPFAM" id="SSF53697">
    <property type="entry name" value="SIS domain"/>
    <property type="match status" value="1"/>
</dbReference>
<comment type="caution">
    <text evidence="10">The sequence shown here is derived from an EMBL/GenBank/DDBJ whole genome shotgun (WGS) entry which is preliminary data.</text>
</comment>
<dbReference type="GO" id="GO:0004360">
    <property type="term" value="F:glutamine-fructose-6-phosphate transaminase (isomerizing) activity"/>
    <property type="evidence" value="ECO:0007669"/>
    <property type="project" value="UniProtKB-EC"/>
</dbReference>
<dbReference type="InterPro" id="IPR005855">
    <property type="entry name" value="GFAT"/>
</dbReference>
<organism evidence="10 11">
    <name type="scientific">Roseburia yibonii</name>
    <dbReference type="NCBI Taxonomy" id="2763063"/>
    <lineage>
        <taxon>Bacteria</taxon>
        <taxon>Bacillati</taxon>
        <taxon>Bacillota</taxon>
        <taxon>Clostridia</taxon>
        <taxon>Lachnospirales</taxon>
        <taxon>Lachnospiraceae</taxon>
        <taxon>Roseburia</taxon>
    </lineage>
</organism>
<dbReference type="InterPro" id="IPR046348">
    <property type="entry name" value="SIS_dom_sf"/>
</dbReference>
<feature type="domain" description="SIS" evidence="9">
    <location>
        <begin position="282"/>
        <end position="422"/>
    </location>
</feature>
<evidence type="ECO:0000313" key="10">
    <source>
        <dbReference type="EMBL" id="MBC5752877.1"/>
    </source>
</evidence>
<evidence type="ECO:0000259" key="8">
    <source>
        <dbReference type="PROSITE" id="PS51278"/>
    </source>
</evidence>
<dbReference type="PROSITE" id="PS51278">
    <property type="entry name" value="GATASE_TYPE_2"/>
    <property type="match status" value="1"/>
</dbReference>
<dbReference type="CDD" id="cd00714">
    <property type="entry name" value="GFAT"/>
    <property type="match status" value="1"/>
</dbReference>
<reference evidence="10 11" key="1">
    <citation type="submission" date="2020-08" db="EMBL/GenBank/DDBJ databases">
        <title>Genome public.</title>
        <authorList>
            <person name="Liu C."/>
            <person name="Sun Q."/>
        </authorList>
    </citation>
    <scope>NUCLEOTIDE SEQUENCE [LARGE SCALE GENOMIC DNA]</scope>
    <source>
        <strain evidence="10 11">BX0805</strain>
    </source>
</reference>
<dbReference type="Gene3D" id="3.60.20.10">
    <property type="entry name" value="Glutamine Phosphoribosylpyrophosphate, subunit 1, domain 1"/>
    <property type="match status" value="1"/>
</dbReference>
<dbReference type="NCBIfam" id="TIGR01135">
    <property type="entry name" value="glmS"/>
    <property type="match status" value="1"/>
</dbReference>
<dbReference type="EC" id="2.6.1.16" evidence="2"/>
<evidence type="ECO:0000313" key="11">
    <source>
        <dbReference type="Proteomes" id="UP000621540"/>
    </source>
</evidence>
<evidence type="ECO:0000256" key="2">
    <source>
        <dbReference type="ARBA" id="ARBA00012916"/>
    </source>
</evidence>
<keyword evidence="5 10" id="KW-0808">Transferase</keyword>
<dbReference type="CDD" id="cd05008">
    <property type="entry name" value="SIS_GlmS_GlmD_1"/>
    <property type="match status" value="1"/>
</dbReference>
<dbReference type="Proteomes" id="UP000621540">
    <property type="component" value="Unassembled WGS sequence"/>
</dbReference>
<dbReference type="PANTHER" id="PTHR10937">
    <property type="entry name" value="GLUCOSAMINE--FRUCTOSE-6-PHOSPHATE AMINOTRANSFERASE, ISOMERIZING"/>
    <property type="match status" value="1"/>
</dbReference>
<dbReference type="PANTHER" id="PTHR10937:SF0">
    <property type="entry name" value="GLUTAMINE--FRUCTOSE-6-PHOSPHATE TRANSAMINASE (ISOMERIZING)"/>
    <property type="match status" value="1"/>
</dbReference>
<proteinExistence type="predicted"/>
<name>A0ABR7I7I7_9FIRM</name>
<comment type="catalytic activity">
    <reaction evidence="1">
        <text>D-fructose 6-phosphate + L-glutamine = D-glucosamine 6-phosphate + L-glutamate</text>
        <dbReference type="Rhea" id="RHEA:13237"/>
        <dbReference type="ChEBI" id="CHEBI:29985"/>
        <dbReference type="ChEBI" id="CHEBI:58359"/>
        <dbReference type="ChEBI" id="CHEBI:58725"/>
        <dbReference type="ChEBI" id="CHEBI:61527"/>
        <dbReference type="EC" id="2.6.1.16"/>
    </reaction>
</comment>
<evidence type="ECO:0000256" key="4">
    <source>
        <dbReference type="ARBA" id="ARBA00022576"/>
    </source>
</evidence>
<dbReference type="InterPro" id="IPR035490">
    <property type="entry name" value="GlmS/FrlB_SIS"/>
</dbReference>
<dbReference type="Pfam" id="PF13522">
    <property type="entry name" value="GATase_6"/>
    <property type="match status" value="1"/>
</dbReference>
<keyword evidence="6" id="KW-0677">Repeat</keyword>
<dbReference type="SUPFAM" id="SSF56235">
    <property type="entry name" value="N-terminal nucleophile aminohydrolases (Ntn hydrolases)"/>
    <property type="match status" value="1"/>
</dbReference>
<keyword evidence="7" id="KW-0315">Glutamine amidotransferase</keyword>
<dbReference type="EMBL" id="JACOQH010000001">
    <property type="protein sequence ID" value="MBC5752877.1"/>
    <property type="molecule type" value="Genomic_DNA"/>
</dbReference>
<evidence type="ECO:0000256" key="6">
    <source>
        <dbReference type="ARBA" id="ARBA00022737"/>
    </source>
</evidence>
<dbReference type="InterPro" id="IPR035466">
    <property type="entry name" value="GlmS/AgaS_SIS"/>
</dbReference>
<dbReference type="PROSITE" id="PS51464">
    <property type="entry name" value="SIS"/>
    <property type="match status" value="2"/>
</dbReference>
<evidence type="ECO:0000256" key="7">
    <source>
        <dbReference type="ARBA" id="ARBA00022962"/>
    </source>
</evidence>
<protein>
    <recommendedName>
        <fullName evidence="3">Glutamine--fructose-6-phosphate aminotransferase [isomerizing]</fullName>
        <ecNumber evidence="2">2.6.1.16</ecNumber>
    </recommendedName>
</protein>
<dbReference type="InterPro" id="IPR047084">
    <property type="entry name" value="GFAT_N"/>
</dbReference>